<dbReference type="NCBIfam" id="TIGR03361">
    <property type="entry name" value="VI_Rhs_Vgr"/>
    <property type="match status" value="1"/>
</dbReference>
<comment type="caution">
    <text evidence="6">The sequence shown here is derived from an EMBL/GenBank/DDBJ whole genome shotgun (WGS) entry which is preliminary data.</text>
</comment>
<keyword evidence="3" id="KW-0964">Secreted</keyword>
<protein>
    <recommendedName>
        <fullName evidence="8">Type VI secretion system secreted protein VgrG</fullName>
    </recommendedName>
</protein>
<dbReference type="InterPro" id="IPR006531">
    <property type="entry name" value="Gp5/Vgr_OB"/>
</dbReference>
<dbReference type="PANTHER" id="PTHR32305:SF15">
    <property type="entry name" value="PROTEIN RHSA-RELATED"/>
    <property type="match status" value="1"/>
</dbReference>
<name>A0A917AIH6_9RHOB</name>
<keyword evidence="7" id="KW-1185">Reference proteome</keyword>
<dbReference type="NCBIfam" id="TIGR01646">
    <property type="entry name" value="vgr_GE"/>
    <property type="match status" value="1"/>
</dbReference>
<dbReference type="InterPro" id="IPR054030">
    <property type="entry name" value="Gp5_Vgr_C"/>
</dbReference>
<dbReference type="Gene3D" id="2.40.50.230">
    <property type="entry name" value="Gp5 N-terminal domain"/>
    <property type="match status" value="1"/>
</dbReference>
<dbReference type="InterPro" id="IPR006533">
    <property type="entry name" value="T6SS_Vgr_RhsGE"/>
</dbReference>
<evidence type="ECO:0000259" key="4">
    <source>
        <dbReference type="Pfam" id="PF04717"/>
    </source>
</evidence>
<evidence type="ECO:0008006" key="8">
    <source>
        <dbReference type="Google" id="ProtNLM"/>
    </source>
</evidence>
<dbReference type="OrthoDB" id="9762420at2"/>
<reference evidence="6" key="1">
    <citation type="journal article" date="2014" name="Int. J. Syst. Evol. Microbiol.">
        <title>Complete genome sequence of Corynebacterium casei LMG S-19264T (=DSM 44701T), isolated from a smear-ripened cheese.</title>
        <authorList>
            <consortium name="US DOE Joint Genome Institute (JGI-PGF)"/>
            <person name="Walter F."/>
            <person name="Albersmeier A."/>
            <person name="Kalinowski J."/>
            <person name="Ruckert C."/>
        </authorList>
    </citation>
    <scope>NUCLEOTIDE SEQUENCE</scope>
    <source>
        <strain evidence="6">CGMCC 1.16012</strain>
    </source>
</reference>
<dbReference type="PANTHER" id="PTHR32305">
    <property type="match status" value="1"/>
</dbReference>
<dbReference type="InterPro" id="IPR017847">
    <property type="entry name" value="T6SS_RhsGE_Vgr_subset"/>
</dbReference>
<reference evidence="6" key="2">
    <citation type="submission" date="2020-09" db="EMBL/GenBank/DDBJ databases">
        <authorList>
            <person name="Sun Q."/>
            <person name="Zhou Y."/>
        </authorList>
    </citation>
    <scope>NUCLEOTIDE SEQUENCE</scope>
    <source>
        <strain evidence="6">CGMCC 1.16012</strain>
    </source>
</reference>
<dbReference type="AlphaFoldDB" id="A0A917AIH6"/>
<evidence type="ECO:0000313" key="7">
    <source>
        <dbReference type="Proteomes" id="UP000606730"/>
    </source>
</evidence>
<organism evidence="6 7">
    <name type="scientific">Actibacterium pelagium</name>
    <dbReference type="NCBI Taxonomy" id="2029103"/>
    <lineage>
        <taxon>Bacteria</taxon>
        <taxon>Pseudomonadati</taxon>
        <taxon>Pseudomonadota</taxon>
        <taxon>Alphaproteobacteria</taxon>
        <taxon>Rhodobacterales</taxon>
        <taxon>Roseobacteraceae</taxon>
        <taxon>Actibacterium</taxon>
    </lineage>
</organism>
<dbReference type="Pfam" id="PF04717">
    <property type="entry name" value="Phage_base_V"/>
    <property type="match status" value="1"/>
</dbReference>
<dbReference type="Gene3D" id="3.55.50.10">
    <property type="entry name" value="Baseplate protein-like domains"/>
    <property type="match status" value="1"/>
</dbReference>
<dbReference type="SUPFAM" id="SSF69279">
    <property type="entry name" value="Phage tail proteins"/>
    <property type="match status" value="2"/>
</dbReference>
<evidence type="ECO:0000313" key="6">
    <source>
        <dbReference type="EMBL" id="GGE53888.1"/>
    </source>
</evidence>
<dbReference type="GO" id="GO:0005576">
    <property type="term" value="C:extracellular region"/>
    <property type="evidence" value="ECO:0007669"/>
    <property type="project" value="UniProtKB-SubCell"/>
</dbReference>
<evidence type="ECO:0000256" key="2">
    <source>
        <dbReference type="ARBA" id="ARBA00005558"/>
    </source>
</evidence>
<dbReference type="Pfam" id="PF05954">
    <property type="entry name" value="Phage_GPD"/>
    <property type="match status" value="1"/>
</dbReference>
<sequence>MVESKEHDKVIFWMSGSYSVKKLQVRRAIVKEKLGTLTDIRIEFQSSDTKVDIEDLLGQTMTLHLDTTSEIERKFSGHCVSVENLGLFDGYMQLVAEVRPWPWFLTQVRDNRIFQEKTTKEIITEVFGDHGFSDYEWRANAITNKRNYCVQYNETDFDFISRLMQEEGMTYWFNYKDSKAKMVIMDDGSSMTPVEGGADIEYRPRSDSVTGEYIAEFTQQRAVRTGKISLDDYQFVTPKAKLEVKAQEGTTAKHKHKSYEAYDVPGRYRKGDAADTGMGTKFAQARQDAKDTEAMQYRGAGNVPRIATGQTFKLTDHEASAYNKEYLISEAVHYLQTESDYKQDSKRRDLDLGPDPFPEEMAGDVYNCTFGAVLKTNPFRNERTIPWPEIPGLQTALVVGPSGEEIHTDEHGRIKVQFHWDRDGKKNDKSSCWVRVVTPWSGKNWGMIHIPRIGQEVVIQFEDGNPDRPICTGMLYNKDTMPPYTLPANQTQSGIKTNSSKGGGGFNELMFEDKKDEELVRFQAEKDYLGIIKNNADITIGLEKKAEGNLTQTIHNHKTETLLEGSHTFTVEKGDETYTINKGNQTLLIEEGNQTTTIGKGDQTFSIETGSQTIEIKKDKTQTIEGKHTKTITGNDATTVKTGNMTVNVSAGKIEMTAAQKIELKVGGSSIKIDPSGITIKGPMVKIQGDAMAEMKSPLTTVKADGMLTLKGSLTMIN</sequence>
<gene>
    <name evidence="6" type="ORF">GCM10011517_21890</name>
</gene>
<dbReference type="Gene3D" id="4.10.220.110">
    <property type="match status" value="1"/>
</dbReference>
<dbReference type="RefSeq" id="WP_095594116.1">
    <property type="nucleotide sequence ID" value="NZ_BMKN01000002.1"/>
</dbReference>
<dbReference type="SUPFAM" id="SSF69255">
    <property type="entry name" value="gp5 N-terminal domain-like"/>
    <property type="match status" value="1"/>
</dbReference>
<dbReference type="Pfam" id="PF22178">
    <property type="entry name" value="Gp5_trimer_C"/>
    <property type="match status" value="1"/>
</dbReference>
<accession>A0A917AIH6</accession>
<dbReference type="SUPFAM" id="SSF69349">
    <property type="entry name" value="Phage fibre proteins"/>
    <property type="match status" value="1"/>
</dbReference>
<dbReference type="InterPro" id="IPR050708">
    <property type="entry name" value="T6SS_VgrG/RHS"/>
</dbReference>
<feature type="domain" description="Gp5/Type VI secretion system Vgr protein OB-fold" evidence="4">
    <location>
        <begin position="408"/>
        <end position="476"/>
    </location>
</feature>
<dbReference type="Proteomes" id="UP000606730">
    <property type="component" value="Unassembled WGS sequence"/>
</dbReference>
<dbReference type="Gene3D" id="2.30.110.50">
    <property type="match status" value="1"/>
</dbReference>
<evidence type="ECO:0000256" key="1">
    <source>
        <dbReference type="ARBA" id="ARBA00004613"/>
    </source>
</evidence>
<proteinExistence type="inferred from homology"/>
<comment type="subcellular location">
    <subcellularLocation>
        <location evidence="1">Secreted</location>
    </subcellularLocation>
</comment>
<comment type="similarity">
    <text evidence="2">Belongs to the VgrG protein family.</text>
</comment>
<feature type="domain" description="Gp5/Type VI secretion system Vgr C-terminal trimerisation" evidence="5">
    <location>
        <begin position="493"/>
        <end position="601"/>
    </location>
</feature>
<dbReference type="InterPro" id="IPR037026">
    <property type="entry name" value="Vgr_OB-fold_dom_sf"/>
</dbReference>
<dbReference type="EMBL" id="BMKN01000002">
    <property type="protein sequence ID" value="GGE53888.1"/>
    <property type="molecule type" value="Genomic_DNA"/>
</dbReference>
<evidence type="ECO:0000259" key="5">
    <source>
        <dbReference type="Pfam" id="PF22178"/>
    </source>
</evidence>
<evidence type="ECO:0000256" key="3">
    <source>
        <dbReference type="ARBA" id="ARBA00022525"/>
    </source>
</evidence>